<dbReference type="Proteomes" id="UP000323000">
    <property type="component" value="Chromosome 1"/>
</dbReference>
<reference evidence="4" key="1">
    <citation type="journal article" date="2019" name="Gigascience">
        <title>De novo genome assembly of the endangered Acer yangbiense, a plant species with extremely small populations endemic to Yunnan Province, China.</title>
        <authorList>
            <person name="Yang J."/>
            <person name="Wariss H.M."/>
            <person name="Tao L."/>
            <person name="Zhang R."/>
            <person name="Yun Q."/>
            <person name="Hollingsworth P."/>
            <person name="Dao Z."/>
            <person name="Luo G."/>
            <person name="Guo H."/>
            <person name="Ma Y."/>
            <person name="Sun W."/>
        </authorList>
    </citation>
    <scope>NUCLEOTIDE SEQUENCE [LARGE SCALE GENOMIC DNA]</scope>
    <source>
        <strain evidence="4">cv. Malutang</strain>
    </source>
</reference>
<evidence type="ECO:0000259" key="2">
    <source>
        <dbReference type="PROSITE" id="PS50097"/>
    </source>
</evidence>
<feature type="domain" description="BTB" evidence="2">
    <location>
        <begin position="138"/>
        <end position="208"/>
    </location>
</feature>
<dbReference type="InterPro" id="IPR011333">
    <property type="entry name" value="SKP1/BTB/POZ_sf"/>
</dbReference>
<dbReference type="UniPathway" id="UPA00143"/>
<dbReference type="OrthoDB" id="6359943at2759"/>
<dbReference type="EMBL" id="VAHF01000001">
    <property type="protein sequence ID" value="TXG71730.1"/>
    <property type="molecule type" value="Genomic_DNA"/>
</dbReference>
<accession>A0A5C7IQY9</accession>
<dbReference type="PANTHER" id="PTHR47369">
    <property type="entry name" value="BTB/POZ DOMAIN-CONTAINING PROTEIN"/>
    <property type="match status" value="1"/>
</dbReference>
<dbReference type="PROSITE" id="PS50097">
    <property type="entry name" value="BTB"/>
    <property type="match status" value="1"/>
</dbReference>
<proteinExistence type="predicted"/>
<dbReference type="Pfam" id="PF00651">
    <property type="entry name" value="BTB"/>
    <property type="match status" value="1"/>
</dbReference>
<dbReference type="InterPro" id="IPR000210">
    <property type="entry name" value="BTB/POZ_dom"/>
</dbReference>
<organism evidence="3 4">
    <name type="scientific">Acer yangbiense</name>
    <dbReference type="NCBI Taxonomy" id="1000413"/>
    <lineage>
        <taxon>Eukaryota</taxon>
        <taxon>Viridiplantae</taxon>
        <taxon>Streptophyta</taxon>
        <taxon>Embryophyta</taxon>
        <taxon>Tracheophyta</taxon>
        <taxon>Spermatophyta</taxon>
        <taxon>Magnoliopsida</taxon>
        <taxon>eudicotyledons</taxon>
        <taxon>Gunneridae</taxon>
        <taxon>Pentapetalae</taxon>
        <taxon>rosids</taxon>
        <taxon>malvids</taxon>
        <taxon>Sapindales</taxon>
        <taxon>Sapindaceae</taxon>
        <taxon>Hippocastanoideae</taxon>
        <taxon>Acereae</taxon>
        <taxon>Acer</taxon>
    </lineage>
</organism>
<protein>
    <recommendedName>
        <fullName evidence="2">BTB domain-containing protein</fullName>
    </recommendedName>
</protein>
<name>A0A5C7IQY9_9ROSI</name>
<dbReference type="Gene3D" id="3.30.710.10">
    <property type="entry name" value="Potassium Channel Kv1.1, Chain A"/>
    <property type="match status" value="1"/>
</dbReference>
<evidence type="ECO:0000313" key="4">
    <source>
        <dbReference type="Proteomes" id="UP000323000"/>
    </source>
</evidence>
<evidence type="ECO:0000256" key="1">
    <source>
        <dbReference type="ARBA" id="ARBA00004906"/>
    </source>
</evidence>
<sequence>MPYLHWPDAPLTISVNKTQRFSAVSVSFRSPPIPKTQLFVHFSVQRKIEPFFNKNNAFSDLVSVALKRNRTLNNVVPMEAQYNKPRFYGPHQQIKMTIPSSQHSDNDRSSSELRALDCNLTALCDHIQMEGFNSGSFSDIVVQAMGSTYHLHRLILSRSSYFRNMLHDPWKEATAPVVTLRVDDKNVNGDAIAMALAYLYGHHPKLNDSNAFRVLAAASFLDLQDLCAICTDFIISELWTSNFLAYQVFAENQDYGIHGERVRNACWGYLCQSGAVELKEVLPKLSSQTLHALLTSDELWIPSEEKRFELALYPLLAKGSFCKTEHFEQESSSSEMGTGIHSDSCKAKGKNLTDSCSSKRLESEIGRLNITDDLEGHDTAHNLLVELADCVVDYQTGVSDSKQQVKQARYAQPKLETVYPCNVNQSSSMGSSYPDTDRATSSCSYVEMPGASSMAMEGPSEESSCYHLNNNSWLSSDQSKHCSSVDSSCDTIMVNDWGRCGMPGLSWGGRVVDRRQVKGYAKANCGVRGEDYDAFVNIFEGGSLLYCNMSFEALLNVRKQLEELGFPCKAVNDGLWLQMLLSQRVQETVADTCKNCCRTSMACTCRQSFGFSHGVAATGYYMQEHDQNNSSGNIGNIYVADSTQGDGNGLFRPVRVHVRGPIDGLAGIGRGTTFVPAAAWPPTRFVFSRVPFGMGNRNCQQSLANDDTEARTDHNGDLSGDGLTALVGLSQGGSNAGNVHGEQTERGYETDLQSRLSGTSVAGPSASDISMQMLESPEHAIGIEWENANGSSISLDMKTPLSHFPPFRFGVEFEEVHRLSDGQVKHSPEHFYAGSLWKVSVQAFNDEDPQGRRTLGLFLHRRKAEITDSLRKVHMYVDSREKVTARYQLICPSKREVMVFGSFKQRGTLLPKAPKGWGWRTALLFDELADLLQNGTLRVAAVVQLV</sequence>
<dbReference type="PANTHER" id="PTHR47369:SF1">
    <property type="entry name" value="BTB_POZ DOMAIN-CONTAINING PROTEIN"/>
    <property type="match status" value="1"/>
</dbReference>
<keyword evidence="4" id="KW-1185">Reference proteome</keyword>
<comment type="caution">
    <text evidence="3">The sequence shown here is derived from an EMBL/GenBank/DDBJ whole genome shotgun (WGS) entry which is preliminary data.</text>
</comment>
<dbReference type="SMART" id="SM00225">
    <property type="entry name" value="BTB"/>
    <property type="match status" value="1"/>
</dbReference>
<dbReference type="GO" id="GO:0016567">
    <property type="term" value="P:protein ubiquitination"/>
    <property type="evidence" value="ECO:0007669"/>
    <property type="project" value="UniProtKB-UniPathway"/>
</dbReference>
<dbReference type="AlphaFoldDB" id="A0A5C7IQY9"/>
<evidence type="ECO:0000313" key="3">
    <source>
        <dbReference type="EMBL" id="TXG71730.1"/>
    </source>
</evidence>
<gene>
    <name evidence="3" type="ORF">EZV62_000309</name>
</gene>
<comment type="pathway">
    <text evidence="1">Protein modification; protein ubiquitination.</text>
</comment>
<dbReference type="SUPFAM" id="SSF54695">
    <property type="entry name" value="POZ domain"/>
    <property type="match status" value="1"/>
</dbReference>